<comment type="function">
    <text evidence="5">Cell division inhibitor that blocks the formation of polar Z ring septums. Rapidly oscillates between the poles of the cell to destabilize FtsZ filaments that have formed before they mature into polar Z rings. Prevents FtsZ polymerization.</text>
</comment>
<dbReference type="EMBL" id="LKHP01000001">
    <property type="protein sequence ID" value="KRQ88145.1"/>
    <property type="molecule type" value="Genomic_DNA"/>
</dbReference>
<dbReference type="PATRIC" id="fig|908809.3.peg.313"/>
<sequence length="203" mass="22687">MGTVMFKGNKDGIIIQIMSNDLHNVKKEIFEKLLQGKDFFNGCNMYIRSDNELPAEFTEEIKNSLKNIYNANLIIEEKRIITSKKVTETNEGNAKIIKRTIRSGQRITFDGNIVIIGDVNSGAEVLATGSIIVLGVLRGIVHAGLEGNNKAFIAAYDLRPELIKIADLISRLPDDPEKNKIPEVARIKGRNIIIEPYLPNKIQ</sequence>
<dbReference type="NCBIfam" id="TIGR01222">
    <property type="entry name" value="minC"/>
    <property type="match status" value="1"/>
</dbReference>
<dbReference type="Gene3D" id="2.160.20.70">
    <property type="match status" value="1"/>
</dbReference>
<dbReference type="GO" id="GO:0000917">
    <property type="term" value="P:division septum assembly"/>
    <property type="evidence" value="ECO:0007669"/>
    <property type="project" value="UniProtKB-KW"/>
</dbReference>
<dbReference type="OrthoDB" id="9790810at2"/>
<organism evidence="7 8">
    <name type="scientific">Caloramator mitchellensis</name>
    <dbReference type="NCBI Taxonomy" id="908809"/>
    <lineage>
        <taxon>Bacteria</taxon>
        <taxon>Bacillati</taxon>
        <taxon>Bacillota</taxon>
        <taxon>Clostridia</taxon>
        <taxon>Eubacteriales</taxon>
        <taxon>Clostridiaceae</taxon>
        <taxon>Caloramator</taxon>
    </lineage>
</organism>
<dbReference type="RefSeq" id="WP_057976408.1">
    <property type="nucleotide sequence ID" value="NZ_LKHP01000001.1"/>
</dbReference>
<evidence type="ECO:0000256" key="2">
    <source>
        <dbReference type="ARBA" id="ARBA00023210"/>
    </source>
</evidence>
<dbReference type="HAMAP" id="MF_00267">
    <property type="entry name" value="MinC"/>
    <property type="match status" value="1"/>
</dbReference>
<proteinExistence type="inferred from homology"/>
<evidence type="ECO:0000259" key="6">
    <source>
        <dbReference type="Pfam" id="PF03775"/>
    </source>
</evidence>
<evidence type="ECO:0000256" key="4">
    <source>
        <dbReference type="ARBA" id="ARBA00046874"/>
    </source>
</evidence>
<dbReference type="InterPro" id="IPR013033">
    <property type="entry name" value="MinC"/>
</dbReference>
<dbReference type="InterPro" id="IPR016098">
    <property type="entry name" value="CAP/MinC_C"/>
</dbReference>
<gene>
    <name evidence="5 7" type="primary">minC</name>
    <name evidence="7" type="ORF">ABG79_00315</name>
</gene>
<reference evidence="7 8" key="1">
    <citation type="submission" date="2015-09" db="EMBL/GenBank/DDBJ databases">
        <title>Draft genome sequence of a Caloramator mitchellensis, a moderate thermophile from the Great Artesian Basin of Australia.</title>
        <authorList>
            <person name="Patel B.K."/>
        </authorList>
    </citation>
    <scope>NUCLEOTIDE SEQUENCE [LARGE SCALE GENOMIC DNA]</scope>
    <source>
        <strain evidence="7 8">VF08</strain>
    </source>
</reference>
<dbReference type="GO" id="GO:1901891">
    <property type="term" value="P:regulation of cell septum assembly"/>
    <property type="evidence" value="ECO:0007669"/>
    <property type="project" value="InterPro"/>
</dbReference>
<dbReference type="InterPro" id="IPR036145">
    <property type="entry name" value="MinC_C_sf"/>
</dbReference>
<dbReference type="AlphaFoldDB" id="A0A0R3JXA3"/>
<keyword evidence="2 5" id="KW-0717">Septation</keyword>
<comment type="similarity">
    <text evidence="5">Belongs to the MinC family.</text>
</comment>
<dbReference type="Proteomes" id="UP000052015">
    <property type="component" value="Unassembled WGS sequence"/>
</dbReference>
<accession>A0A0R3JXA3</accession>
<protein>
    <recommendedName>
        <fullName evidence="5">Probable septum site-determining protein MinC</fullName>
    </recommendedName>
</protein>
<evidence type="ECO:0000256" key="3">
    <source>
        <dbReference type="ARBA" id="ARBA00023306"/>
    </source>
</evidence>
<comment type="subunit">
    <text evidence="4 5">Interacts with MinD and FtsZ.</text>
</comment>
<name>A0A0R3JXA3_CALMK</name>
<dbReference type="SUPFAM" id="SSF63848">
    <property type="entry name" value="Cell-division inhibitor MinC, C-terminal domain"/>
    <property type="match status" value="1"/>
</dbReference>
<dbReference type="STRING" id="908809.ABG79_00315"/>
<dbReference type="InterPro" id="IPR005526">
    <property type="entry name" value="Septum_form_inhib_MinC_C"/>
</dbReference>
<keyword evidence="1 5" id="KW-0132">Cell division</keyword>
<evidence type="ECO:0000256" key="1">
    <source>
        <dbReference type="ARBA" id="ARBA00022618"/>
    </source>
</evidence>
<evidence type="ECO:0000256" key="5">
    <source>
        <dbReference type="HAMAP-Rule" id="MF_00267"/>
    </source>
</evidence>
<dbReference type="PANTHER" id="PTHR34108">
    <property type="entry name" value="SEPTUM SITE-DETERMINING PROTEIN MINC"/>
    <property type="match status" value="1"/>
</dbReference>
<comment type="caution">
    <text evidence="7">The sequence shown here is derived from an EMBL/GenBank/DDBJ whole genome shotgun (WGS) entry which is preliminary data.</text>
</comment>
<feature type="domain" description="Septum formation inhibitor MinC C-terminal" evidence="6">
    <location>
        <begin position="96"/>
        <end position="195"/>
    </location>
</feature>
<dbReference type="GO" id="GO:0000902">
    <property type="term" value="P:cell morphogenesis"/>
    <property type="evidence" value="ECO:0007669"/>
    <property type="project" value="InterPro"/>
</dbReference>
<keyword evidence="8" id="KW-1185">Reference proteome</keyword>
<dbReference type="Pfam" id="PF03775">
    <property type="entry name" value="MinC_C"/>
    <property type="match status" value="1"/>
</dbReference>
<keyword evidence="3 5" id="KW-0131">Cell cycle</keyword>
<evidence type="ECO:0000313" key="7">
    <source>
        <dbReference type="EMBL" id="KRQ88145.1"/>
    </source>
</evidence>
<evidence type="ECO:0000313" key="8">
    <source>
        <dbReference type="Proteomes" id="UP000052015"/>
    </source>
</evidence>
<dbReference type="PANTHER" id="PTHR34108:SF1">
    <property type="entry name" value="SEPTUM SITE-DETERMINING PROTEIN MINC"/>
    <property type="match status" value="1"/>
</dbReference>